<protein>
    <recommendedName>
        <fullName evidence="4">DUF4283 domain-containing protein</fullName>
    </recommendedName>
</protein>
<dbReference type="AlphaFoldDB" id="A0AAE1SR45"/>
<dbReference type="PANTHER" id="PTHR31286:SF164">
    <property type="entry name" value="ZINC FINGER, CCHC-TYPE"/>
    <property type="match status" value="1"/>
</dbReference>
<evidence type="ECO:0000313" key="2">
    <source>
        <dbReference type="EMBL" id="KAK4374547.1"/>
    </source>
</evidence>
<keyword evidence="3" id="KW-1185">Reference proteome</keyword>
<evidence type="ECO:0008006" key="4">
    <source>
        <dbReference type="Google" id="ProtNLM"/>
    </source>
</evidence>
<organism evidence="2 3">
    <name type="scientific">Anisodus tanguticus</name>
    <dbReference type="NCBI Taxonomy" id="243964"/>
    <lineage>
        <taxon>Eukaryota</taxon>
        <taxon>Viridiplantae</taxon>
        <taxon>Streptophyta</taxon>
        <taxon>Embryophyta</taxon>
        <taxon>Tracheophyta</taxon>
        <taxon>Spermatophyta</taxon>
        <taxon>Magnoliopsida</taxon>
        <taxon>eudicotyledons</taxon>
        <taxon>Gunneridae</taxon>
        <taxon>Pentapetalae</taxon>
        <taxon>asterids</taxon>
        <taxon>lamiids</taxon>
        <taxon>Solanales</taxon>
        <taxon>Solanaceae</taxon>
        <taxon>Solanoideae</taxon>
        <taxon>Hyoscyameae</taxon>
        <taxon>Anisodus</taxon>
    </lineage>
</organism>
<gene>
    <name evidence="2" type="ORF">RND71_005224</name>
</gene>
<feature type="compositionally biased region" description="Polar residues" evidence="1">
    <location>
        <begin position="114"/>
        <end position="126"/>
    </location>
</feature>
<name>A0AAE1SR45_9SOLA</name>
<feature type="compositionally biased region" description="Low complexity" evidence="1">
    <location>
        <begin position="104"/>
        <end position="113"/>
    </location>
</feature>
<dbReference type="PANTHER" id="PTHR31286">
    <property type="entry name" value="GLYCINE-RICH CELL WALL STRUCTURAL PROTEIN 1.8-LIKE"/>
    <property type="match status" value="1"/>
</dbReference>
<reference evidence="2" key="1">
    <citation type="submission" date="2023-12" db="EMBL/GenBank/DDBJ databases">
        <title>Genome assembly of Anisodus tanguticus.</title>
        <authorList>
            <person name="Wang Y.-J."/>
        </authorList>
    </citation>
    <scope>NUCLEOTIDE SEQUENCE</scope>
    <source>
        <strain evidence="2">KB-2021</strain>
        <tissue evidence="2">Leaf</tissue>
    </source>
</reference>
<feature type="compositionally biased region" description="Low complexity" evidence="1">
    <location>
        <begin position="127"/>
        <end position="148"/>
    </location>
</feature>
<dbReference type="EMBL" id="JAVYJV010000003">
    <property type="protein sequence ID" value="KAK4374547.1"/>
    <property type="molecule type" value="Genomic_DNA"/>
</dbReference>
<evidence type="ECO:0000313" key="3">
    <source>
        <dbReference type="Proteomes" id="UP001291623"/>
    </source>
</evidence>
<dbReference type="Proteomes" id="UP001291623">
    <property type="component" value="Unassembled WGS sequence"/>
</dbReference>
<proteinExistence type="predicted"/>
<accession>A0AAE1SR45</accession>
<sequence length="415" mass="46540">MKIQKWTTKFRTDEESTLAPVWINLPWDYYVWNALCRIIEPIGNPIVMDKATTSKTRPSTAKLRVEIDLTKPLLHELTVEIRNPTGELETVVQKIRVDRRSGRGNNNNNKGNKYTGNQAEPNSNGTRSNNRLNQLQNQEENEESGQSNDTNAIIDPEPPDGDNENKIMDTEMFMECVEDDNLSSNSNDEVIRIQNQDYGFHEEPRIIADIDNFGLAKNLAAKNCSGRESYWHAFLFIIKVTKRGFSIGAAKATNVSLVIGPGAGYNLHYYACNHAVQLSGGFVIILEHLKSNPLPEEEKLTSTRNNGEPKRQNIFQERLRAEQSRLELFSSPSELALTRGGSGYLGIMLKMHSTSVDSEIGSWWPRLEGLCHGSIESVLEILVTKDSLLEFGGVLSNTAEAKPEFEADEFGIVIL</sequence>
<comment type="caution">
    <text evidence="2">The sequence shown here is derived from an EMBL/GenBank/DDBJ whole genome shotgun (WGS) entry which is preliminary data.</text>
</comment>
<dbReference type="InterPro" id="IPR040256">
    <property type="entry name" value="At4g02000-like"/>
</dbReference>
<feature type="region of interest" description="Disordered" evidence="1">
    <location>
        <begin position="92"/>
        <end position="166"/>
    </location>
</feature>
<evidence type="ECO:0000256" key="1">
    <source>
        <dbReference type="SAM" id="MobiDB-lite"/>
    </source>
</evidence>